<dbReference type="PROSITE" id="PS50830">
    <property type="entry name" value="TNASE_3"/>
    <property type="match status" value="1"/>
</dbReference>
<gene>
    <name evidence="6" type="ORF">QWJ41_19355</name>
</gene>
<dbReference type="Pfam" id="PF00565">
    <property type="entry name" value="SNase"/>
    <property type="match status" value="1"/>
</dbReference>
<evidence type="ECO:0000256" key="4">
    <source>
        <dbReference type="SAM" id="SignalP"/>
    </source>
</evidence>
<dbReference type="InterPro" id="IPR035437">
    <property type="entry name" value="SNase_OB-fold_sf"/>
</dbReference>
<feature type="signal peptide" evidence="4">
    <location>
        <begin position="1"/>
        <end position="22"/>
    </location>
</feature>
<dbReference type="PANTHER" id="PTHR12302">
    <property type="entry name" value="EBNA2 BINDING PROTEIN P100"/>
    <property type="match status" value="1"/>
</dbReference>
<dbReference type="Proteomes" id="UP001168363">
    <property type="component" value="Unassembled WGS sequence"/>
</dbReference>
<evidence type="ECO:0000256" key="3">
    <source>
        <dbReference type="ARBA" id="ARBA00022801"/>
    </source>
</evidence>
<accession>A0ABT8TZC1</accession>
<evidence type="ECO:0000256" key="2">
    <source>
        <dbReference type="ARBA" id="ARBA00022759"/>
    </source>
</evidence>
<evidence type="ECO:0000256" key="1">
    <source>
        <dbReference type="ARBA" id="ARBA00022722"/>
    </source>
</evidence>
<protein>
    <submittedName>
        <fullName evidence="6">Thermonuclease family protein</fullName>
    </submittedName>
</protein>
<dbReference type="Gene3D" id="2.40.50.90">
    <property type="match status" value="1"/>
</dbReference>
<sequence length="174" mass="17936">MKALGGIATAAIAVLAAGGIKAALPGAPADPAGSEATATRVRVVVVLDGDTLRVEDLDGGDLGRVRLLGIDAPEVAHPPTPAECYSTEATEQLEQLAPVGSTVFLTTDIGQPDRDRYGRMLRYVDHAGTDAARELLAAGAARVYDTDQQLARETDFAAAAQDAHGAETGLWGNC</sequence>
<evidence type="ECO:0000313" key="7">
    <source>
        <dbReference type="Proteomes" id="UP001168363"/>
    </source>
</evidence>
<keyword evidence="3" id="KW-0378">Hydrolase</keyword>
<dbReference type="InterPro" id="IPR016071">
    <property type="entry name" value="Staphylococal_nuclease_OB-fold"/>
</dbReference>
<evidence type="ECO:0000259" key="5">
    <source>
        <dbReference type="PROSITE" id="PS50830"/>
    </source>
</evidence>
<feature type="chain" id="PRO_5045251740" evidence="4">
    <location>
        <begin position="23"/>
        <end position="174"/>
    </location>
</feature>
<keyword evidence="7" id="KW-1185">Reference proteome</keyword>
<keyword evidence="1" id="KW-0540">Nuclease</keyword>
<dbReference type="SUPFAM" id="SSF50199">
    <property type="entry name" value="Staphylococcal nuclease"/>
    <property type="match status" value="1"/>
</dbReference>
<organism evidence="6 7">
    <name type="scientific">Nocardioides cremeus</name>
    <dbReference type="NCBI Taxonomy" id="3058044"/>
    <lineage>
        <taxon>Bacteria</taxon>
        <taxon>Bacillati</taxon>
        <taxon>Actinomycetota</taxon>
        <taxon>Actinomycetes</taxon>
        <taxon>Propionibacteriales</taxon>
        <taxon>Nocardioidaceae</taxon>
        <taxon>Nocardioides</taxon>
    </lineage>
</organism>
<comment type="caution">
    <text evidence="6">The sequence shown here is derived from an EMBL/GenBank/DDBJ whole genome shotgun (WGS) entry which is preliminary data.</text>
</comment>
<keyword evidence="2" id="KW-0255">Endonuclease</keyword>
<keyword evidence="4" id="KW-0732">Signal</keyword>
<proteinExistence type="predicted"/>
<reference evidence="6" key="1">
    <citation type="submission" date="2023-06" db="EMBL/GenBank/DDBJ databases">
        <title>Genome sequence of Nocardioides sp. SOB44.</title>
        <authorList>
            <person name="Zhang G."/>
        </authorList>
    </citation>
    <scope>NUCLEOTIDE SEQUENCE</scope>
    <source>
        <strain evidence="6">SOB44</strain>
    </source>
</reference>
<dbReference type="EMBL" id="JAULSC010000030">
    <property type="protein sequence ID" value="MDO3397891.1"/>
    <property type="molecule type" value="Genomic_DNA"/>
</dbReference>
<dbReference type="RefSeq" id="WP_056678587.1">
    <property type="nucleotide sequence ID" value="NZ_JAULSC010000030.1"/>
</dbReference>
<dbReference type="PANTHER" id="PTHR12302:SF3">
    <property type="entry name" value="SERINE_THREONINE-PROTEIN KINASE 31"/>
    <property type="match status" value="1"/>
</dbReference>
<feature type="domain" description="TNase-like" evidence="5">
    <location>
        <begin position="37"/>
        <end position="173"/>
    </location>
</feature>
<name>A0ABT8TZC1_9ACTN</name>
<evidence type="ECO:0000313" key="6">
    <source>
        <dbReference type="EMBL" id="MDO3397891.1"/>
    </source>
</evidence>
<dbReference type="SMART" id="SM00318">
    <property type="entry name" value="SNc"/>
    <property type="match status" value="1"/>
</dbReference>